<accession>A0AAD5VE48</accession>
<proteinExistence type="predicted"/>
<dbReference type="AlphaFoldDB" id="A0AAD5VE48"/>
<evidence type="ECO:0000313" key="2">
    <source>
        <dbReference type="EMBL" id="KAJ3553394.1"/>
    </source>
</evidence>
<feature type="region of interest" description="Disordered" evidence="1">
    <location>
        <begin position="1"/>
        <end position="21"/>
    </location>
</feature>
<sequence length="182" mass="19476">MSGPTPAPMHTPAASARTPAFYPGNSAPTPFTGGFGYSATPSTNDYVVDEDWMFESIVKGFLERIKVEIVGTRTDGYKDGQLERKQGCIRSAHKTQGGYAQEVVVEFDDGSPEETLPAKYVRPIEETKIHGEALALDGPNEVKGRAVSLRANAESAMVEVSPKGDSSVYEVPRAALLALKAA</sequence>
<organism evidence="2 3">
    <name type="scientific">Leucocoprinus birnbaumii</name>
    <dbReference type="NCBI Taxonomy" id="56174"/>
    <lineage>
        <taxon>Eukaryota</taxon>
        <taxon>Fungi</taxon>
        <taxon>Dikarya</taxon>
        <taxon>Basidiomycota</taxon>
        <taxon>Agaricomycotina</taxon>
        <taxon>Agaricomycetes</taxon>
        <taxon>Agaricomycetidae</taxon>
        <taxon>Agaricales</taxon>
        <taxon>Agaricineae</taxon>
        <taxon>Agaricaceae</taxon>
        <taxon>Leucocoprinus</taxon>
    </lineage>
</organism>
<name>A0AAD5VE48_9AGAR</name>
<dbReference type="EMBL" id="JANIEX010001919">
    <property type="protein sequence ID" value="KAJ3553394.1"/>
    <property type="molecule type" value="Genomic_DNA"/>
</dbReference>
<protein>
    <submittedName>
        <fullName evidence="2">Uncharacterized protein</fullName>
    </submittedName>
</protein>
<evidence type="ECO:0000313" key="3">
    <source>
        <dbReference type="Proteomes" id="UP001213000"/>
    </source>
</evidence>
<reference evidence="2" key="1">
    <citation type="submission" date="2022-07" db="EMBL/GenBank/DDBJ databases">
        <title>Genome Sequence of Leucocoprinus birnbaumii.</title>
        <authorList>
            <person name="Buettner E."/>
        </authorList>
    </citation>
    <scope>NUCLEOTIDE SEQUENCE</scope>
    <source>
        <strain evidence="2">VT141</strain>
    </source>
</reference>
<keyword evidence="3" id="KW-1185">Reference proteome</keyword>
<evidence type="ECO:0000256" key="1">
    <source>
        <dbReference type="SAM" id="MobiDB-lite"/>
    </source>
</evidence>
<comment type="caution">
    <text evidence="2">The sequence shown here is derived from an EMBL/GenBank/DDBJ whole genome shotgun (WGS) entry which is preliminary data.</text>
</comment>
<dbReference type="Proteomes" id="UP001213000">
    <property type="component" value="Unassembled WGS sequence"/>
</dbReference>
<gene>
    <name evidence="2" type="ORF">NP233_g12654</name>
</gene>